<evidence type="ECO:0000313" key="1">
    <source>
        <dbReference type="EMBL" id="KAB1077845.1"/>
    </source>
</evidence>
<dbReference type="OrthoDB" id="8005423at2"/>
<gene>
    <name evidence="1" type="ORF">F6X53_16650</name>
</gene>
<dbReference type="RefSeq" id="WP_151001331.1">
    <property type="nucleotide sequence ID" value="NZ_BPQY01000538.1"/>
</dbReference>
<accession>A0A6L3T3U5</accession>
<comment type="caution">
    <text evidence="1">The sequence shown here is derived from an EMBL/GenBank/DDBJ whole genome shotgun (WGS) entry which is preliminary data.</text>
</comment>
<organism evidence="1 2">
    <name type="scientific">Methylobacterium soli</name>
    <dbReference type="NCBI Taxonomy" id="553447"/>
    <lineage>
        <taxon>Bacteria</taxon>
        <taxon>Pseudomonadati</taxon>
        <taxon>Pseudomonadota</taxon>
        <taxon>Alphaproteobacteria</taxon>
        <taxon>Hyphomicrobiales</taxon>
        <taxon>Methylobacteriaceae</taxon>
        <taxon>Methylobacterium</taxon>
    </lineage>
</organism>
<proteinExistence type="predicted"/>
<sequence length="70" mass="7570">MRTIWYMAELSPIDELLSDAIRSLIAGGLALEIVEQDGQQAYMVDGQEVTGEQLIAGAYLLGMSGQQPVN</sequence>
<dbReference type="AlphaFoldDB" id="A0A6L3T3U5"/>
<dbReference type="Proteomes" id="UP000474159">
    <property type="component" value="Unassembled WGS sequence"/>
</dbReference>
<keyword evidence="2" id="KW-1185">Reference proteome</keyword>
<protein>
    <submittedName>
        <fullName evidence="1">Uncharacterized protein</fullName>
    </submittedName>
</protein>
<dbReference type="EMBL" id="VZZK01000017">
    <property type="protein sequence ID" value="KAB1077845.1"/>
    <property type="molecule type" value="Genomic_DNA"/>
</dbReference>
<name>A0A6L3T3U5_9HYPH</name>
<reference evidence="1 2" key="1">
    <citation type="submission" date="2019-09" db="EMBL/GenBank/DDBJ databases">
        <title>YIM 48816 draft genome.</title>
        <authorList>
            <person name="Jiang L."/>
        </authorList>
    </citation>
    <scope>NUCLEOTIDE SEQUENCE [LARGE SCALE GENOMIC DNA]</scope>
    <source>
        <strain evidence="1 2">YIM 48816</strain>
    </source>
</reference>
<evidence type="ECO:0000313" key="2">
    <source>
        <dbReference type="Proteomes" id="UP000474159"/>
    </source>
</evidence>